<dbReference type="PANTHER" id="PTHR33273:SF4">
    <property type="entry name" value="ENDONUCLEASE_EXONUCLEASE_PHOSPHATASE DOMAIN-CONTAINING PROTEIN"/>
    <property type="match status" value="1"/>
</dbReference>
<organism evidence="2 3">
    <name type="scientific">Drosophila rhopaloa</name>
    <name type="common">Fruit fly</name>
    <dbReference type="NCBI Taxonomy" id="1041015"/>
    <lineage>
        <taxon>Eukaryota</taxon>
        <taxon>Metazoa</taxon>
        <taxon>Ecdysozoa</taxon>
        <taxon>Arthropoda</taxon>
        <taxon>Hexapoda</taxon>
        <taxon>Insecta</taxon>
        <taxon>Pterygota</taxon>
        <taxon>Neoptera</taxon>
        <taxon>Endopterygota</taxon>
        <taxon>Diptera</taxon>
        <taxon>Brachycera</taxon>
        <taxon>Muscomorpha</taxon>
        <taxon>Ephydroidea</taxon>
        <taxon>Drosophilidae</taxon>
        <taxon>Drosophila</taxon>
        <taxon>Sophophora</taxon>
    </lineage>
</organism>
<reference evidence="2" key="2">
    <citation type="submission" date="2025-05" db="UniProtKB">
        <authorList>
            <consortium name="EnsemblMetazoa"/>
        </authorList>
    </citation>
    <scope>IDENTIFICATION</scope>
</reference>
<accession>A0ABM5JCA4</accession>
<dbReference type="GeneID" id="123037862"/>
<name>A0ABM5JCA4_DRORH</name>
<feature type="domain" description="Endonuclease/exonuclease/phosphatase" evidence="1">
    <location>
        <begin position="82"/>
        <end position="200"/>
    </location>
</feature>
<proteinExistence type="predicted"/>
<sequence length="447" mass="51166">MKILQANLHRSRIADDLLSQIVLEHCVDLVIICEQYRVKQPGIWLENEDKTAAIWIPATGDIRCLGDGRGSCYVYVQLKEFTIFSCYLTPNDTIEAFQHKIDDIEDIARQMHGSLIVAGDFNSRAEEWGMPTTNSRGRKILNMSARVGLVVANVGRAPTFQRMGQTGTIPDITLVSENSAHRILDWKVLDIYNGSDHEYISFSTEGSSAHHVGNQIRTSHRWNVNRLNQNRLIGEIDRSQIDSNERTSVESVVSSTMYTIKRACDASMPKSGNPHRRGAEVYWWTDEISALRETSLRYRRHLTRARRSGNFATQEEEYKKAKKLLNIAIRISRRNKWKSLCNDVNKDPWGLGPIVLLATLDVKNAFNSVRWSDMIDSLNRRFHIPEYLMRLIDSYLQNRKLIYLTRGGEKRMDITSGAAQGSILGPELWNISYDDILSTEMPDMRMT</sequence>
<dbReference type="PANTHER" id="PTHR33273">
    <property type="entry name" value="DOMAIN-CONTAINING PROTEIN, PUTATIVE-RELATED"/>
    <property type="match status" value="1"/>
</dbReference>
<keyword evidence="3" id="KW-1185">Reference proteome</keyword>
<dbReference type="RefSeq" id="XP_044316452.1">
    <property type="nucleotide sequence ID" value="XM_044460517.1"/>
</dbReference>
<dbReference type="CDD" id="cd09077">
    <property type="entry name" value="R1-I-EN"/>
    <property type="match status" value="1"/>
</dbReference>
<dbReference type="InterPro" id="IPR036691">
    <property type="entry name" value="Endo/exonu/phosph_ase_sf"/>
</dbReference>
<reference evidence="3" key="1">
    <citation type="journal article" date="2021" name="Elife">
        <title>Highly contiguous assemblies of 101 drosophilid genomes.</title>
        <authorList>
            <person name="Kim B.Y."/>
            <person name="Wang J.R."/>
            <person name="Miller D.E."/>
            <person name="Barmina O."/>
            <person name="Delaney E."/>
            <person name="Thompson A."/>
            <person name="Comeault A.A."/>
            <person name="Peede D."/>
            <person name="D'Agostino E.R."/>
            <person name="Pelaez J."/>
            <person name="Aguilar J.M."/>
            <person name="Haji D."/>
            <person name="Matsunaga T."/>
            <person name="Armstrong E.E."/>
            <person name="Zych M."/>
            <person name="Ogawa Y."/>
            <person name="Stamenkovic-Radak M."/>
            <person name="Jelic M."/>
            <person name="Veselinovic M.S."/>
            <person name="Tanaskovic M."/>
            <person name="Eric P."/>
            <person name="Gao J.J."/>
            <person name="Katoh T.K."/>
            <person name="Toda M.J."/>
            <person name="Watabe H."/>
            <person name="Watada M."/>
            <person name="Davis J.S."/>
            <person name="Moyle L.C."/>
            <person name="Manoli G."/>
            <person name="Bertolini E."/>
            <person name="Kostal V."/>
            <person name="Hawley R.S."/>
            <person name="Takahashi A."/>
            <person name="Jones C.D."/>
            <person name="Price D.K."/>
            <person name="Whiteman N."/>
            <person name="Kopp A."/>
            <person name="Matute D.R."/>
            <person name="Petrov D.A."/>
        </authorList>
    </citation>
    <scope>NUCLEOTIDE SEQUENCE [LARGE SCALE GENOMIC DNA]</scope>
</reference>
<dbReference type="EnsemblMetazoa" id="XM_044460517.1">
    <property type="protein sequence ID" value="XP_044316452.1"/>
    <property type="gene ID" value="LOC123037862"/>
</dbReference>
<evidence type="ECO:0000313" key="3">
    <source>
        <dbReference type="Proteomes" id="UP001652680"/>
    </source>
</evidence>
<protein>
    <recommendedName>
        <fullName evidence="1">Endonuclease/exonuclease/phosphatase domain-containing protein</fullName>
    </recommendedName>
</protein>
<dbReference type="Proteomes" id="UP001652680">
    <property type="component" value="Unassembled WGS sequence"/>
</dbReference>
<dbReference type="Pfam" id="PF14529">
    <property type="entry name" value="Exo_endo_phos_2"/>
    <property type="match status" value="1"/>
</dbReference>
<evidence type="ECO:0000259" key="1">
    <source>
        <dbReference type="Pfam" id="PF14529"/>
    </source>
</evidence>
<dbReference type="SUPFAM" id="SSF56219">
    <property type="entry name" value="DNase I-like"/>
    <property type="match status" value="1"/>
</dbReference>
<dbReference type="Gene3D" id="3.60.10.10">
    <property type="entry name" value="Endonuclease/exonuclease/phosphatase"/>
    <property type="match status" value="1"/>
</dbReference>
<evidence type="ECO:0000313" key="2">
    <source>
        <dbReference type="EnsemblMetazoa" id="XP_044316452.1"/>
    </source>
</evidence>
<dbReference type="InterPro" id="IPR005135">
    <property type="entry name" value="Endo/exonuclease/phosphatase"/>
</dbReference>